<protein>
    <submittedName>
        <fullName evidence="2">Uncharacterized protein</fullName>
    </submittedName>
</protein>
<organism evidence="2 3">
    <name type="scientific">Stylosanthes scabra</name>
    <dbReference type="NCBI Taxonomy" id="79078"/>
    <lineage>
        <taxon>Eukaryota</taxon>
        <taxon>Viridiplantae</taxon>
        <taxon>Streptophyta</taxon>
        <taxon>Embryophyta</taxon>
        <taxon>Tracheophyta</taxon>
        <taxon>Spermatophyta</taxon>
        <taxon>Magnoliopsida</taxon>
        <taxon>eudicotyledons</taxon>
        <taxon>Gunneridae</taxon>
        <taxon>Pentapetalae</taxon>
        <taxon>rosids</taxon>
        <taxon>fabids</taxon>
        <taxon>Fabales</taxon>
        <taxon>Fabaceae</taxon>
        <taxon>Papilionoideae</taxon>
        <taxon>50 kb inversion clade</taxon>
        <taxon>dalbergioids sensu lato</taxon>
        <taxon>Dalbergieae</taxon>
        <taxon>Pterocarpus clade</taxon>
        <taxon>Stylosanthes</taxon>
    </lineage>
</organism>
<accession>A0ABU6Y334</accession>
<feature type="region of interest" description="Disordered" evidence="1">
    <location>
        <begin position="110"/>
        <end position="133"/>
    </location>
</feature>
<comment type="caution">
    <text evidence="2">The sequence shown here is derived from an EMBL/GenBank/DDBJ whole genome shotgun (WGS) entry which is preliminary data.</text>
</comment>
<feature type="region of interest" description="Disordered" evidence="1">
    <location>
        <begin position="1"/>
        <end position="79"/>
    </location>
</feature>
<name>A0ABU6Y334_9FABA</name>
<dbReference type="EMBL" id="JASCZI010241659">
    <property type="protein sequence ID" value="MED6203714.1"/>
    <property type="molecule type" value="Genomic_DNA"/>
</dbReference>
<sequence length="133" mass="14419">MPTDVPALQLANSGQFNSRSSDLPKLHKFGATVLDLGPARPKQPDTDSNPAPSPTRDTDWTDEPTNHPTYAHNAISPRRSLARIQKQPTPNQSGPLRVYKGKISSSLNTLPTSHINFRPSSLAPPVTPEVPNP</sequence>
<keyword evidence="3" id="KW-1185">Reference proteome</keyword>
<evidence type="ECO:0000313" key="3">
    <source>
        <dbReference type="Proteomes" id="UP001341840"/>
    </source>
</evidence>
<feature type="compositionally biased region" description="Polar residues" evidence="1">
    <location>
        <begin position="110"/>
        <end position="119"/>
    </location>
</feature>
<reference evidence="2 3" key="1">
    <citation type="journal article" date="2023" name="Plants (Basel)">
        <title>Bridging the Gap: Combining Genomics and Transcriptomics Approaches to Understand Stylosanthes scabra, an Orphan Legume from the Brazilian Caatinga.</title>
        <authorList>
            <person name="Ferreira-Neto J.R.C."/>
            <person name="da Silva M.D."/>
            <person name="Binneck E."/>
            <person name="de Melo N.F."/>
            <person name="da Silva R.H."/>
            <person name="de Melo A.L.T.M."/>
            <person name="Pandolfi V."/>
            <person name="Bustamante F.O."/>
            <person name="Brasileiro-Vidal A.C."/>
            <person name="Benko-Iseppon A.M."/>
        </authorList>
    </citation>
    <scope>NUCLEOTIDE SEQUENCE [LARGE SCALE GENOMIC DNA]</scope>
    <source>
        <tissue evidence="2">Leaves</tissue>
    </source>
</reference>
<dbReference type="Proteomes" id="UP001341840">
    <property type="component" value="Unassembled WGS sequence"/>
</dbReference>
<feature type="compositionally biased region" description="Polar residues" evidence="1">
    <location>
        <begin position="10"/>
        <end position="21"/>
    </location>
</feature>
<gene>
    <name evidence="2" type="ORF">PIB30_001955</name>
</gene>
<evidence type="ECO:0000256" key="1">
    <source>
        <dbReference type="SAM" id="MobiDB-lite"/>
    </source>
</evidence>
<evidence type="ECO:0000313" key="2">
    <source>
        <dbReference type="EMBL" id="MED6203714.1"/>
    </source>
</evidence>
<proteinExistence type="predicted"/>